<protein>
    <submittedName>
        <fullName evidence="1">Uncharacterized protein</fullName>
    </submittedName>
</protein>
<accession>A0A7C2P6B0</accession>
<comment type="caution">
    <text evidence="1">The sequence shown here is derived from an EMBL/GenBank/DDBJ whole genome shotgun (WGS) entry which is preliminary data.</text>
</comment>
<name>A0A7C2P6B0_UNCW3</name>
<organism evidence="1">
    <name type="scientific">candidate division WOR-3 bacterium</name>
    <dbReference type="NCBI Taxonomy" id="2052148"/>
    <lineage>
        <taxon>Bacteria</taxon>
        <taxon>Bacteria division WOR-3</taxon>
    </lineage>
</organism>
<dbReference type="AlphaFoldDB" id="A0A7C2P6B0"/>
<reference evidence="1" key="1">
    <citation type="journal article" date="2020" name="mSystems">
        <title>Genome- and Community-Level Interaction Insights into Carbon Utilization and Element Cycling Functions of Hydrothermarchaeota in Hydrothermal Sediment.</title>
        <authorList>
            <person name="Zhou Z."/>
            <person name="Liu Y."/>
            <person name="Xu W."/>
            <person name="Pan J."/>
            <person name="Luo Z.H."/>
            <person name="Li M."/>
        </authorList>
    </citation>
    <scope>NUCLEOTIDE SEQUENCE [LARGE SCALE GENOMIC DNA]</scope>
    <source>
        <strain evidence="1">SpSt-34</strain>
    </source>
</reference>
<proteinExistence type="predicted"/>
<dbReference type="EMBL" id="DSOL01000051">
    <property type="protein sequence ID" value="HEN27415.1"/>
    <property type="molecule type" value="Genomic_DNA"/>
</dbReference>
<evidence type="ECO:0000313" key="1">
    <source>
        <dbReference type="EMBL" id="HEN27415.1"/>
    </source>
</evidence>
<gene>
    <name evidence="1" type="ORF">ENQ77_01875</name>
</gene>
<sequence length="325" mass="38364">MTEKLTGILQYLLEKQGIYLPTPIFREKTLVKLEKALSSGIPIVVSNCYKEISVNLEKFIDSEKIKEIIGLFIKHSNDFERLGGSLTEDDRKIIEFMVKNSSLSAEDAIELAGPLYYLLKVYEDLTKEEIKSEYLKMFIMISTYIQLYELLLLQLDRRLCNYLRNNKKFSSQKEYKDFLNLERKYTKHATAGKINQVLHKLGVIEFKNSSVLDGELRELRNRFSHANFFYDPELKKIFAGEVQLTKEEFIGEFYRLFNFALTWFKSSINAERYEEAVDSFIRHFKNMLNGLSEMFRKIERSPDLKREFGSMVIQWKKEIDERYGS</sequence>